<reference evidence="2" key="1">
    <citation type="submission" date="2018-02" db="EMBL/GenBank/DDBJ databases">
        <authorList>
            <person name="Hausmann B."/>
        </authorList>
    </citation>
    <scope>NUCLEOTIDE SEQUENCE [LARGE SCALE GENOMIC DNA]</scope>
    <source>
        <strain evidence="2">Peat soil MAG SbF1</strain>
    </source>
</reference>
<proteinExistence type="predicted"/>
<dbReference type="AlphaFoldDB" id="A0A2U3KWN4"/>
<dbReference type="EMBL" id="OMOF01000226">
    <property type="protein sequence ID" value="SPF44017.1"/>
    <property type="molecule type" value="Genomic_DNA"/>
</dbReference>
<sequence>MLLWKYLDVIKYSYCQMPINHGIIFITLNVVPSIELDEGNLMS</sequence>
<dbReference type="Proteomes" id="UP000238916">
    <property type="component" value="Unassembled WGS sequence"/>
</dbReference>
<organism evidence="1 2">
    <name type="scientific">Candidatus Desulfosporosinus infrequens</name>
    <dbReference type="NCBI Taxonomy" id="2043169"/>
    <lineage>
        <taxon>Bacteria</taxon>
        <taxon>Bacillati</taxon>
        <taxon>Bacillota</taxon>
        <taxon>Clostridia</taxon>
        <taxon>Eubacteriales</taxon>
        <taxon>Desulfitobacteriaceae</taxon>
        <taxon>Desulfosporosinus</taxon>
    </lineage>
</organism>
<accession>A0A2U3KWN4</accession>
<evidence type="ECO:0000313" key="1">
    <source>
        <dbReference type="EMBL" id="SPF44017.1"/>
    </source>
</evidence>
<evidence type="ECO:0000313" key="2">
    <source>
        <dbReference type="Proteomes" id="UP000238916"/>
    </source>
</evidence>
<protein>
    <submittedName>
        <fullName evidence="1">Uncharacterized protein</fullName>
    </submittedName>
</protein>
<name>A0A2U3KWN4_9FIRM</name>
<gene>
    <name evidence="1" type="ORF">SBF1_3010004</name>
</gene>